<feature type="transmembrane region" description="Helical" evidence="6">
    <location>
        <begin position="490"/>
        <end position="510"/>
    </location>
</feature>
<protein>
    <submittedName>
        <fullName evidence="8">Putative MFS-type transporter</fullName>
    </submittedName>
</protein>
<dbReference type="Pfam" id="PF07690">
    <property type="entry name" value="MFS_1"/>
    <property type="match status" value="1"/>
</dbReference>
<dbReference type="PANTHER" id="PTHR23505:SF79">
    <property type="entry name" value="PROTEIN SPINSTER"/>
    <property type="match status" value="1"/>
</dbReference>
<dbReference type="Proteomes" id="UP000503447">
    <property type="component" value="Chromosome"/>
</dbReference>
<evidence type="ECO:0000313" key="8">
    <source>
        <dbReference type="EMBL" id="QJW99737.1"/>
    </source>
</evidence>
<reference evidence="9" key="1">
    <citation type="submission" date="2020-05" db="EMBL/GenBank/DDBJ databases">
        <title>Frigoriglobus tundricola gen. nov., sp. nov., a psychrotolerant cellulolytic planctomycete of the family Gemmataceae with two divergent copies of 16S rRNA gene.</title>
        <authorList>
            <person name="Kulichevskaya I.S."/>
            <person name="Ivanova A.A."/>
            <person name="Naumoff D.G."/>
            <person name="Beletsky A.V."/>
            <person name="Rijpstra W.I.C."/>
            <person name="Sinninghe Damste J.S."/>
            <person name="Mardanov A.V."/>
            <person name="Ravin N.V."/>
            <person name="Dedysh S.N."/>
        </authorList>
    </citation>
    <scope>NUCLEOTIDE SEQUENCE [LARGE SCALE GENOMIC DNA]</scope>
    <source>
        <strain evidence="9">PL17</strain>
    </source>
</reference>
<feature type="transmembrane region" description="Helical" evidence="6">
    <location>
        <begin position="185"/>
        <end position="204"/>
    </location>
</feature>
<gene>
    <name evidence="8" type="ORF">FTUN_7360</name>
</gene>
<evidence type="ECO:0000256" key="4">
    <source>
        <dbReference type="ARBA" id="ARBA00022989"/>
    </source>
</evidence>
<organism evidence="8 9">
    <name type="scientific">Frigoriglobus tundricola</name>
    <dbReference type="NCBI Taxonomy" id="2774151"/>
    <lineage>
        <taxon>Bacteria</taxon>
        <taxon>Pseudomonadati</taxon>
        <taxon>Planctomycetota</taxon>
        <taxon>Planctomycetia</taxon>
        <taxon>Gemmatales</taxon>
        <taxon>Gemmataceae</taxon>
        <taxon>Frigoriglobus</taxon>
    </lineage>
</organism>
<evidence type="ECO:0000256" key="6">
    <source>
        <dbReference type="SAM" id="Phobius"/>
    </source>
</evidence>
<dbReference type="CDD" id="cd17328">
    <property type="entry name" value="MFS_spinster_like"/>
    <property type="match status" value="1"/>
</dbReference>
<keyword evidence="2" id="KW-0813">Transport</keyword>
<feature type="transmembrane region" description="Helical" evidence="6">
    <location>
        <begin position="244"/>
        <end position="269"/>
    </location>
</feature>
<dbReference type="AlphaFoldDB" id="A0A6M5Z024"/>
<feature type="domain" description="Major facilitator superfamily (MFS) profile" evidence="7">
    <location>
        <begin position="23"/>
        <end position="516"/>
    </location>
</feature>
<dbReference type="GO" id="GO:0016020">
    <property type="term" value="C:membrane"/>
    <property type="evidence" value="ECO:0007669"/>
    <property type="project" value="UniProtKB-SubCell"/>
</dbReference>
<dbReference type="PANTHER" id="PTHR23505">
    <property type="entry name" value="SPINSTER"/>
    <property type="match status" value="1"/>
</dbReference>
<dbReference type="SUPFAM" id="SSF103473">
    <property type="entry name" value="MFS general substrate transporter"/>
    <property type="match status" value="2"/>
</dbReference>
<evidence type="ECO:0000256" key="5">
    <source>
        <dbReference type="ARBA" id="ARBA00023136"/>
    </source>
</evidence>
<dbReference type="KEGG" id="ftj:FTUN_7360"/>
<dbReference type="GO" id="GO:0022857">
    <property type="term" value="F:transmembrane transporter activity"/>
    <property type="evidence" value="ECO:0007669"/>
    <property type="project" value="InterPro"/>
</dbReference>
<dbReference type="InterPro" id="IPR020846">
    <property type="entry name" value="MFS_dom"/>
</dbReference>
<dbReference type="EMBL" id="CP053452">
    <property type="protein sequence ID" value="QJW99737.1"/>
    <property type="molecule type" value="Genomic_DNA"/>
</dbReference>
<feature type="transmembrane region" description="Helical" evidence="6">
    <location>
        <begin position="400"/>
        <end position="420"/>
    </location>
</feature>
<comment type="subcellular location">
    <subcellularLocation>
        <location evidence="1">Membrane</location>
        <topology evidence="1">Multi-pass membrane protein</topology>
    </subcellularLocation>
</comment>
<feature type="transmembrane region" description="Helical" evidence="6">
    <location>
        <begin position="366"/>
        <end position="388"/>
    </location>
</feature>
<evidence type="ECO:0000256" key="3">
    <source>
        <dbReference type="ARBA" id="ARBA00022692"/>
    </source>
</evidence>
<keyword evidence="4 6" id="KW-1133">Transmembrane helix</keyword>
<feature type="transmembrane region" description="Helical" evidence="6">
    <location>
        <begin position="154"/>
        <end position="173"/>
    </location>
</feature>
<feature type="transmembrane region" description="Helical" evidence="6">
    <location>
        <begin position="461"/>
        <end position="484"/>
    </location>
</feature>
<evidence type="ECO:0000259" key="7">
    <source>
        <dbReference type="PROSITE" id="PS50850"/>
    </source>
</evidence>
<dbReference type="PROSITE" id="PS50850">
    <property type="entry name" value="MFS"/>
    <property type="match status" value="1"/>
</dbReference>
<accession>A0A6M5Z024</accession>
<dbReference type="RefSeq" id="WP_171474652.1">
    <property type="nucleotide sequence ID" value="NZ_CP053452.2"/>
</dbReference>
<keyword evidence="5 6" id="KW-0472">Membrane</keyword>
<keyword evidence="3 6" id="KW-0812">Transmembrane</keyword>
<dbReference type="Gene3D" id="1.20.1250.20">
    <property type="entry name" value="MFS general substrate transporter like domains"/>
    <property type="match status" value="2"/>
</dbReference>
<proteinExistence type="predicted"/>
<feature type="transmembrane region" description="Helical" evidence="6">
    <location>
        <begin position="16"/>
        <end position="36"/>
    </location>
</feature>
<evidence type="ECO:0000256" key="2">
    <source>
        <dbReference type="ARBA" id="ARBA00022448"/>
    </source>
</evidence>
<feature type="transmembrane region" description="Helical" evidence="6">
    <location>
        <begin position="426"/>
        <end position="449"/>
    </location>
</feature>
<dbReference type="InterPro" id="IPR044770">
    <property type="entry name" value="MFS_spinster-like"/>
</dbReference>
<dbReference type="InterPro" id="IPR036259">
    <property type="entry name" value="MFS_trans_sf"/>
</dbReference>
<keyword evidence="9" id="KW-1185">Reference proteome</keyword>
<dbReference type="InterPro" id="IPR011701">
    <property type="entry name" value="MFS"/>
</dbReference>
<name>A0A6M5Z024_9BACT</name>
<evidence type="ECO:0000313" key="9">
    <source>
        <dbReference type="Proteomes" id="UP000503447"/>
    </source>
</evidence>
<feature type="transmembrane region" description="Helical" evidence="6">
    <location>
        <begin position="94"/>
        <end position="115"/>
    </location>
</feature>
<sequence>MPTGAVDAGKGGPSRAVPGAGWALALLIGINLFNYIDRQILSATLPKIKRDADIFQAGDDWINTKLGALTTAFMVAYMCLSPLFGRFGDRMSRWVLVGIAVILWSLATGGTGLAVGYVTLFLTRCLVGVGEAAYGPVAPAMLSDMYPTDHRGRVMSWFYMAIPVGSALGFVIGSQVAETDMGWRGAFHLAVIPGIVLGALCFFMKESPKHVDTLTPVPEGTGGASPHAPSYWAVLRELRLNTSFVLCCAGMTASTFVLGGVATVMQLYVFEREARFKFDEHVIDQLRTESRFKRSDGTLLVPEEVLGKLPEATSPDILSLPELETRLKGNRSKNKTGPLTEAEFATYGGDILEASAAKGYITNGTIGLYIGAIVVVSGLVATLAGGLLGDFLRNRGVKGAYFLISGWGMVIAFPFFLAMMYVPFPYAWGCLFVSVFFLFFNTGPANTILANVTRSPIRATAFAINIFIIHALGDAISPLIIGFVADLSSLHTAFVAVSALIPISGSLWIWGANHLDEDTAAAEAGVTGPRAPAK</sequence>
<evidence type="ECO:0000256" key="1">
    <source>
        <dbReference type="ARBA" id="ARBA00004141"/>
    </source>
</evidence>
<feature type="transmembrane region" description="Helical" evidence="6">
    <location>
        <begin position="66"/>
        <end position="87"/>
    </location>
</feature>